<dbReference type="AlphaFoldDB" id="A0A5R9DVR3"/>
<comment type="caution">
    <text evidence="3">The sequence shown here is derived from an EMBL/GenBank/DDBJ whole genome shotgun (WGS) entry which is preliminary data.</text>
</comment>
<dbReference type="OrthoDB" id="9800213at2"/>
<dbReference type="GO" id="GO:0052689">
    <property type="term" value="F:carboxylic ester hydrolase activity"/>
    <property type="evidence" value="ECO:0007669"/>
    <property type="project" value="InterPro"/>
</dbReference>
<protein>
    <submittedName>
        <fullName evidence="3">Alpha/beta fold hydrolase</fullName>
    </submittedName>
</protein>
<dbReference type="InterPro" id="IPR022742">
    <property type="entry name" value="Hydrolase_4"/>
</dbReference>
<dbReference type="Pfam" id="PF12146">
    <property type="entry name" value="Hydrolase_4"/>
    <property type="match status" value="1"/>
</dbReference>
<evidence type="ECO:0000256" key="1">
    <source>
        <dbReference type="PIRSR" id="PIRSR017388-1"/>
    </source>
</evidence>
<evidence type="ECO:0000259" key="2">
    <source>
        <dbReference type="Pfam" id="PF12146"/>
    </source>
</evidence>
<dbReference type="PIRSF" id="PIRSF017388">
    <property type="entry name" value="Esterase_lipase"/>
    <property type="match status" value="1"/>
</dbReference>
<reference evidence="3 4" key="1">
    <citation type="submission" date="2019-05" db="EMBL/GenBank/DDBJ databases">
        <title>The metagenome of a microbial culture collection derived from dairy environment covers the genomic content of the human microbiome.</title>
        <authorList>
            <person name="Roder T."/>
            <person name="Wuthrich D."/>
            <person name="Sattari Z."/>
            <person name="Von Ah U."/>
            <person name="Bar C."/>
            <person name="Ronchi F."/>
            <person name="Macpherson A.J."/>
            <person name="Ganal-Vonarburg S.C."/>
            <person name="Bruggmann R."/>
            <person name="Vergeres G."/>
        </authorList>
    </citation>
    <scope>NUCLEOTIDE SEQUENCE [LARGE SCALE GENOMIC DNA]</scope>
    <source>
        <strain evidence="3 4">FAM 24227</strain>
    </source>
</reference>
<sequence length="250" mass="28005">MPDSKDTIYYQEGPRCVLLLHGFVGSIQEIGRTARALRKAGYSVYAFNLAGHGTKPVGDLFEVHPNEWIQQVDEAIQFLEDEGYEQIAIMGLSLGGILALNAAQKYPNHFAGIGAFNSPCINGLDPTPIRRYITSSIRRILSHRKWSDEDIQQEVESLTPLMNQQIEQIDELIIGVRDNLPKVTTPTYIAKSIQDELIDPKTQDDIASKLTHATVHLDSFQDGRHVITTSPAFREFQAALIDYLDQLAWA</sequence>
<proteinExistence type="predicted"/>
<dbReference type="PANTHER" id="PTHR43194">
    <property type="entry name" value="HYDROLASE ALPHA/BETA FOLD FAMILY"/>
    <property type="match status" value="1"/>
</dbReference>
<dbReference type="PANTHER" id="PTHR43194:SF2">
    <property type="entry name" value="PEROXISOMAL MEMBRANE PROTEIN LPX1"/>
    <property type="match status" value="1"/>
</dbReference>
<dbReference type="InterPro" id="IPR012354">
    <property type="entry name" value="Esterase_lipase"/>
</dbReference>
<accession>A0A5R9DVR3</accession>
<name>A0A5R9DVR3_9LACT</name>
<evidence type="ECO:0000313" key="4">
    <source>
        <dbReference type="Proteomes" id="UP000306420"/>
    </source>
</evidence>
<evidence type="ECO:0000313" key="3">
    <source>
        <dbReference type="EMBL" id="TLQ41719.1"/>
    </source>
</evidence>
<dbReference type="Gene3D" id="3.40.50.1820">
    <property type="entry name" value="alpha/beta hydrolase"/>
    <property type="match status" value="1"/>
</dbReference>
<feature type="active site" description="Nucleophile" evidence="1">
    <location>
        <position position="93"/>
    </location>
</feature>
<organism evidence="3 4">
    <name type="scientific">Ruoffia tabacinasalis</name>
    <dbReference type="NCBI Taxonomy" id="87458"/>
    <lineage>
        <taxon>Bacteria</taxon>
        <taxon>Bacillati</taxon>
        <taxon>Bacillota</taxon>
        <taxon>Bacilli</taxon>
        <taxon>Lactobacillales</taxon>
        <taxon>Aerococcaceae</taxon>
        <taxon>Ruoffia</taxon>
    </lineage>
</organism>
<dbReference type="SUPFAM" id="SSF53474">
    <property type="entry name" value="alpha/beta-Hydrolases"/>
    <property type="match status" value="1"/>
</dbReference>
<dbReference type="InterPro" id="IPR029058">
    <property type="entry name" value="AB_hydrolase_fold"/>
</dbReference>
<dbReference type="InterPro" id="IPR050228">
    <property type="entry name" value="Carboxylesterase_BioH"/>
</dbReference>
<feature type="active site" description="Charge relay system" evidence="1">
    <location>
        <position position="195"/>
    </location>
</feature>
<gene>
    <name evidence="3" type="ORF">FEZ33_04525</name>
</gene>
<dbReference type="Proteomes" id="UP000306420">
    <property type="component" value="Unassembled WGS sequence"/>
</dbReference>
<dbReference type="EMBL" id="VBSP01000011">
    <property type="protein sequence ID" value="TLQ41719.1"/>
    <property type="molecule type" value="Genomic_DNA"/>
</dbReference>
<keyword evidence="3" id="KW-0378">Hydrolase</keyword>
<dbReference type="RefSeq" id="WP_138404214.1">
    <property type="nucleotide sequence ID" value="NZ_VBSP01000011.1"/>
</dbReference>
<feature type="active site" description="Charge relay system" evidence="1">
    <location>
        <position position="225"/>
    </location>
</feature>
<feature type="domain" description="Serine aminopeptidase S33" evidence="2">
    <location>
        <begin position="16"/>
        <end position="228"/>
    </location>
</feature>